<feature type="compositionally biased region" description="Basic and acidic residues" evidence="1">
    <location>
        <begin position="1"/>
        <end position="11"/>
    </location>
</feature>
<proteinExistence type="evidence at transcript level"/>
<evidence type="ECO:0000313" key="2">
    <source>
        <dbReference type="EMBL" id="BAK06626.1"/>
    </source>
</evidence>
<sequence>MEGERRVDRSNLTRGPGGPSVNDRRRASSS</sequence>
<accession>F2EH04</accession>
<feature type="region of interest" description="Disordered" evidence="1">
    <location>
        <begin position="1"/>
        <end position="30"/>
    </location>
</feature>
<dbReference type="AlphaFoldDB" id="F2EH04"/>
<reference evidence="2" key="1">
    <citation type="journal article" date="2011" name="Plant Physiol.">
        <title>Comprehensive sequence analysis of 24,783 barley full-length cDNAs derived from 12 clone libraries.</title>
        <authorList>
            <person name="Matsumoto T."/>
            <person name="Tanaka T."/>
            <person name="Sakai H."/>
            <person name="Amano N."/>
            <person name="Kanamori H."/>
            <person name="Kurita K."/>
            <person name="Kikuta A."/>
            <person name="Kamiya K."/>
            <person name="Yamamoto M."/>
            <person name="Ikawa H."/>
            <person name="Fujii N."/>
            <person name="Hori K."/>
            <person name="Itoh T."/>
            <person name="Sato K."/>
        </authorList>
    </citation>
    <scope>NUCLEOTIDE SEQUENCE</scope>
</reference>
<dbReference type="EMBL" id="AK375431">
    <property type="protein sequence ID" value="BAK06626.1"/>
    <property type="molecule type" value="mRNA"/>
</dbReference>
<evidence type="ECO:0000256" key="1">
    <source>
        <dbReference type="SAM" id="MobiDB-lite"/>
    </source>
</evidence>
<name>F2EH04_HORVV</name>
<protein>
    <submittedName>
        <fullName evidence="2">Predicted protein</fullName>
    </submittedName>
</protein>
<organism evidence="2">
    <name type="scientific">Hordeum vulgare subsp. vulgare</name>
    <name type="common">Domesticated barley</name>
    <dbReference type="NCBI Taxonomy" id="112509"/>
    <lineage>
        <taxon>Eukaryota</taxon>
        <taxon>Viridiplantae</taxon>
        <taxon>Streptophyta</taxon>
        <taxon>Embryophyta</taxon>
        <taxon>Tracheophyta</taxon>
        <taxon>Spermatophyta</taxon>
        <taxon>Magnoliopsida</taxon>
        <taxon>Liliopsida</taxon>
        <taxon>Poales</taxon>
        <taxon>Poaceae</taxon>
        <taxon>BOP clade</taxon>
        <taxon>Pooideae</taxon>
        <taxon>Triticodae</taxon>
        <taxon>Triticeae</taxon>
        <taxon>Hordeinae</taxon>
        <taxon>Hordeum</taxon>
    </lineage>
</organism>